<evidence type="ECO:0000259" key="4">
    <source>
        <dbReference type="PROSITE" id="PS50901"/>
    </source>
</evidence>
<keyword evidence="1" id="KW-0547">Nucleotide-binding</keyword>
<dbReference type="Proteomes" id="UP001596395">
    <property type="component" value="Unassembled WGS sequence"/>
</dbReference>
<evidence type="ECO:0000313" key="5">
    <source>
        <dbReference type="EMBL" id="MFC6954946.1"/>
    </source>
</evidence>
<name>A0ABD5VQ04_9EURY</name>
<evidence type="ECO:0000256" key="1">
    <source>
        <dbReference type="ARBA" id="ARBA00022741"/>
    </source>
</evidence>
<evidence type="ECO:0000256" key="2">
    <source>
        <dbReference type="ARBA" id="ARBA00022840"/>
    </source>
</evidence>
<dbReference type="Gene3D" id="3.40.50.300">
    <property type="entry name" value="P-loop containing nucleotide triphosphate hydrolases"/>
    <property type="match status" value="1"/>
</dbReference>
<feature type="region of interest" description="Disordered" evidence="3">
    <location>
        <begin position="248"/>
        <end position="269"/>
    </location>
</feature>
<sequence length="1876" mass="206329">MSDLFEQALAAHVRAYLETNPPRGGQILLGEFHSGALADSFAAGLVEELAEGRSRSQTPGGDKLPVFETADGVPVSIVRVVPDVSDGAAASAYEVTQGFATTMRNQIAASVEGDSPKAMIMVLETDASLDTLEASEALFGDDAPINLDSFRESVLDPGTCKHRQGRALLDGLLDSFEGDSAYSDDISVLETLCELRDAIDSKDAERVQELIGDLPQYLREDQLGDDWFEKGQDEQSLYESVSKALSDNKDHAENLRRAHQAGTNTESRLSSTYDETFVNKVLESPDWSELKHSDARQAQNTGGGPIQFRELSINAAEHRIYEPLDSDRTERSILAVSDDGELSLTVEFANDLEETPKAFWGPDGDDVGRLSKRENRATATVEGLPEDRPWFGTLRFWVGKKTKRGKPTHVFNLAVVPEWFFAATRGISLDVDVDGEALVSNGDGEIELQPLEDLRFESERRVVDLREEQTIQFDRPITIDPNPPDVVERVACQLAPLDGVPIEIAFLTEVSTAESEEVVFPLMLAAIVEPDRWAATDLQLPEVMDIDTDRGEIYTAGDDGIRLEDEALELLQIEEQIVDDGSIRPREVEGEDPDFGSLSGDESQLDAALREAYGELFEHFAERNRTPSTDPWDEPTQQRARAVVRAYNDAVDDISSQKAFTKYEPLRDVCTIRSTTTEKLWLTPFHPVLLAYALRIAEWRDDELVPRNVTGGFRREQFISKFNANGLHPYRTTERSTGSLLRGMPYAETPLWTVYSPVESPGSVTPRYMERVVRDKLYTFVQAFPILFQLHSGRQIQLNLVNMGDLRPVVKGLYEFYKKIEKADVDPPRVLLRIYGSDAEGEALERFFTESAESRLRQNLEKKNDELVDRLRSHVTYVQAGEYSSDTQTEAHLTFFRGLLEENPGVIDVGELPSGMLNDGLFPRESIDVEVTQGETVYTVGFSCDGGERDLIHEVARRTNALEAGKWSNAYHAGQTVKKNIESTQGADLAELWDDSLWVVHVQPNVGIDFYVRSDTELEDLDDRVMIHYSDQYDSSSPDYDVITSTSKRTPYLTALQRALSEANLDHLMDPETVLSILVSIDGEMALDLQQSEGTEVIETIGFVGGLALSQRLLERSAPDHLWIPLSLNELTRHDRSYRGGSDGLLQYDSTGKASDDLCFVGVPRDESDDELKLWVVETKGGTSQISTGRDQVVGAVENLKAIFDPGENYADEDILHGEFGKVVLDVARRMQSYDVFDDDASSWVEQRWRSLQEGDFEVSFVEDRNGSLGEVIRVRENTVQSEVGFEDRVRSIETSIDALRLLRTDDIEDVLPDLNLDQLSFEIDAGSAQSPSDDSDAPDGEDTSRDTAEPLAATPNASTGGDGDDSRPSGSDSDETGPDSEPKADSLTDAQTPDDNASDASAVSARAAETTESDPQPADAKTGESNPEEPEPSAEPVTETSSGDDARSEEQADDSPGASADDPPDESEDPADGEPSSADDLSPDSGEGQSRLESVVERLDESPEPETEFDTGTLASNIRDGFEALGVDVHPPNPSSISVGPRKIGVDVLPKEGQKVEGILSSLDSLSVHIQAQGNIVGKPIPSKGAVRLEIPHDNPQDIYLREGLEALAPELEEPLTIPLGVDTEREHHALSLPDERHALIAGATGSGKSNFLSAVLCSLVATNDPSEVEISLLDPKGVDFGRFADLPHVETYEDTSNDCATRLLDLVENRIPERKQLLKEVGATSVAELNEHAADLGHDPVPYHVVVIDEYADLKMSVDDADAFEDAVTRLAQVGRALGFVILLATQRPSADIVSGKIKANFPCRISFRLPSNTDSRVILDKPGAENLQGAGDMITSTQAGDEYHLQGYRLTLHDATQVKDWVNERDREFENGH</sequence>
<keyword evidence="6" id="KW-1185">Reference proteome</keyword>
<feature type="compositionally biased region" description="Acidic residues" evidence="3">
    <location>
        <begin position="1463"/>
        <end position="1473"/>
    </location>
</feature>
<dbReference type="RefSeq" id="WP_336351884.1">
    <property type="nucleotide sequence ID" value="NZ_JAZAQL010000004.1"/>
</dbReference>
<dbReference type="SUPFAM" id="SSF52540">
    <property type="entry name" value="P-loop containing nucleoside triphosphate hydrolases"/>
    <property type="match status" value="1"/>
</dbReference>
<gene>
    <name evidence="5" type="ORF">ACFQGB_18940</name>
</gene>
<feature type="compositionally biased region" description="Low complexity" evidence="3">
    <location>
        <begin position="1395"/>
        <end position="1409"/>
    </location>
</feature>
<dbReference type="InterPro" id="IPR027417">
    <property type="entry name" value="P-loop_NTPase"/>
</dbReference>
<reference evidence="5 6" key="1">
    <citation type="journal article" date="2019" name="Int. J. Syst. Evol. Microbiol.">
        <title>The Global Catalogue of Microorganisms (GCM) 10K type strain sequencing project: providing services to taxonomists for standard genome sequencing and annotation.</title>
        <authorList>
            <consortium name="The Broad Institute Genomics Platform"/>
            <consortium name="The Broad Institute Genome Sequencing Center for Infectious Disease"/>
            <person name="Wu L."/>
            <person name="Ma J."/>
        </authorList>
    </citation>
    <scope>NUCLEOTIDE SEQUENCE [LARGE SCALE GENOMIC DNA]</scope>
    <source>
        <strain evidence="5 6">GX26</strain>
    </source>
</reference>
<dbReference type="InterPro" id="IPR050206">
    <property type="entry name" value="FtsK/SpoIIIE/SftA"/>
</dbReference>
<proteinExistence type="predicted"/>
<comment type="caution">
    <text evidence="5">The sequence shown here is derived from an EMBL/GenBank/DDBJ whole genome shotgun (WGS) entry which is preliminary data.</text>
</comment>
<dbReference type="PANTHER" id="PTHR22683">
    <property type="entry name" value="SPORULATION PROTEIN RELATED"/>
    <property type="match status" value="1"/>
</dbReference>
<accession>A0ABD5VQ04</accession>
<dbReference type="PANTHER" id="PTHR22683:SF1">
    <property type="entry name" value="TYPE VII SECRETION SYSTEM PROTEIN ESSC"/>
    <property type="match status" value="1"/>
</dbReference>
<feature type="region of interest" description="Disordered" evidence="3">
    <location>
        <begin position="1326"/>
        <end position="1513"/>
    </location>
</feature>
<dbReference type="PROSITE" id="PS50901">
    <property type="entry name" value="FTSK"/>
    <property type="match status" value="1"/>
</dbReference>
<dbReference type="GO" id="GO:0005524">
    <property type="term" value="F:ATP binding"/>
    <property type="evidence" value="ECO:0007669"/>
    <property type="project" value="UniProtKB-KW"/>
</dbReference>
<protein>
    <submittedName>
        <fullName evidence="5">FtsK/SpoIIIE domain-containing protein</fullName>
    </submittedName>
</protein>
<evidence type="ECO:0000256" key="3">
    <source>
        <dbReference type="SAM" id="MobiDB-lite"/>
    </source>
</evidence>
<dbReference type="Pfam" id="PF01580">
    <property type="entry name" value="FtsK_SpoIIIE"/>
    <property type="match status" value="1"/>
</dbReference>
<keyword evidence="2" id="KW-0067">ATP-binding</keyword>
<feature type="domain" description="FtsK" evidence="4">
    <location>
        <begin position="1614"/>
        <end position="1819"/>
    </location>
</feature>
<dbReference type="InterPro" id="IPR002543">
    <property type="entry name" value="FtsK_dom"/>
</dbReference>
<organism evidence="5 6">
    <name type="scientific">Halorubellus litoreus</name>
    <dbReference type="NCBI Taxonomy" id="755308"/>
    <lineage>
        <taxon>Archaea</taxon>
        <taxon>Methanobacteriati</taxon>
        <taxon>Methanobacteriota</taxon>
        <taxon>Stenosarchaea group</taxon>
        <taxon>Halobacteria</taxon>
        <taxon>Halobacteriales</taxon>
        <taxon>Halorubellaceae</taxon>
        <taxon>Halorubellus</taxon>
    </lineage>
</organism>
<dbReference type="EMBL" id="JBHSXN010000004">
    <property type="protein sequence ID" value="MFC6954946.1"/>
    <property type="molecule type" value="Genomic_DNA"/>
</dbReference>
<evidence type="ECO:0000313" key="6">
    <source>
        <dbReference type="Proteomes" id="UP001596395"/>
    </source>
</evidence>